<reference evidence="1" key="1">
    <citation type="submission" date="2022-10" db="EMBL/GenBank/DDBJ databases">
        <title>Genome Sequence of Xylaria curta.</title>
        <authorList>
            <person name="Buettner E."/>
        </authorList>
    </citation>
    <scope>NUCLEOTIDE SEQUENCE</scope>
    <source>
        <strain evidence="1">Babe10</strain>
    </source>
</reference>
<gene>
    <name evidence="1" type="ORF">NUW58_g10024</name>
</gene>
<evidence type="ECO:0000313" key="1">
    <source>
        <dbReference type="EMBL" id="KAJ2969285.1"/>
    </source>
</evidence>
<protein>
    <submittedName>
        <fullName evidence="1">Uncharacterized protein</fullName>
    </submittedName>
</protein>
<proteinExistence type="predicted"/>
<keyword evidence="2" id="KW-1185">Reference proteome</keyword>
<name>A0ACC1MQN9_9PEZI</name>
<organism evidence="1 2">
    <name type="scientific">Xylaria curta</name>
    <dbReference type="NCBI Taxonomy" id="42375"/>
    <lineage>
        <taxon>Eukaryota</taxon>
        <taxon>Fungi</taxon>
        <taxon>Dikarya</taxon>
        <taxon>Ascomycota</taxon>
        <taxon>Pezizomycotina</taxon>
        <taxon>Sordariomycetes</taxon>
        <taxon>Xylariomycetidae</taxon>
        <taxon>Xylariales</taxon>
        <taxon>Xylariaceae</taxon>
        <taxon>Xylaria</taxon>
    </lineage>
</organism>
<accession>A0ACC1MQN9</accession>
<comment type="caution">
    <text evidence="1">The sequence shown here is derived from an EMBL/GenBank/DDBJ whole genome shotgun (WGS) entry which is preliminary data.</text>
</comment>
<evidence type="ECO:0000313" key="2">
    <source>
        <dbReference type="Proteomes" id="UP001143856"/>
    </source>
</evidence>
<dbReference type="EMBL" id="JAPDGR010004056">
    <property type="protein sequence ID" value="KAJ2969285.1"/>
    <property type="molecule type" value="Genomic_DNA"/>
</dbReference>
<sequence>MLCIESSHPRCDPLPANHGAILTPRAIWDPVYGCNPDTDAVQIELRFKARGDELGGRMGVRDFNGNYDFRWKGPGTSVNNPNRPWIGVTLVVVPKV</sequence>
<dbReference type="Proteomes" id="UP001143856">
    <property type="component" value="Unassembled WGS sequence"/>
</dbReference>